<dbReference type="EMBL" id="LAZR01041027">
    <property type="protein sequence ID" value="KKL13023.1"/>
    <property type="molecule type" value="Genomic_DNA"/>
</dbReference>
<name>A0A0F9DM08_9ZZZZ</name>
<sequence>MIKRQRLDLFVLRLKEQVREAYLSGSSTRMERISTTILEIHDQNSLFMKRNRGCELELVEKESRQLLNLYSQILILKSRLRKQLFKIR</sequence>
<organism evidence="1">
    <name type="scientific">marine sediment metagenome</name>
    <dbReference type="NCBI Taxonomy" id="412755"/>
    <lineage>
        <taxon>unclassified sequences</taxon>
        <taxon>metagenomes</taxon>
        <taxon>ecological metagenomes</taxon>
    </lineage>
</organism>
<protein>
    <submittedName>
        <fullName evidence="1">Uncharacterized protein</fullName>
    </submittedName>
</protein>
<accession>A0A0F9DM08</accession>
<gene>
    <name evidence="1" type="ORF">LCGC14_2529890</name>
</gene>
<dbReference type="AlphaFoldDB" id="A0A0F9DM08"/>
<evidence type="ECO:0000313" key="1">
    <source>
        <dbReference type="EMBL" id="KKL13023.1"/>
    </source>
</evidence>
<reference evidence="1" key="1">
    <citation type="journal article" date="2015" name="Nature">
        <title>Complex archaea that bridge the gap between prokaryotes and eukaryotes.</title>
        <authorList>
            <person name="Spang A."/>
            <person name="Saw J.H."/>
            <person name="Jorgensen S.L."/>
            <person name="Zaremba-Niedzwiedzka K."/>
            <person name="Martijn J."/>
            <person name="Lind A.E."/>
            <person name="van Eijk R."/>
            <person name="Schleper C."/>
            <person name="Guy L."/>
            <person name="Ettema T.J."/>
        </authorList>
    </citation>
    <scope>NUCLEOTIDE SEQUENCE</scope>
</reference>
<comment type="caution">
    <text evidence="1">The sequence shown here is derived from an EMBL/GenBank/DDBJ whole genome shotgun (WGS) entry which is preliminary data.</text>
</comment>
<proteinExistence type="predicted"/>